<keyword evidence="2" id="KW-1185">Reference proteome</keyword>
<protein>
    <submittedName>
        <fullName evidence="1">Uncharacterized protein</fullName>
    </submittedName>
</protein>
<reference evidence="1 2" key="1">
    <citation type="submission" date="2023-08" db="EMBL/GenBank/DDBJ databases">
        <title>A Necator americanus chromosomal reference genome.</title>
        <authorList>
            <person name="Ilik V."/>
            <person name="Petrzelkova K.J."/>
            <person name="Pardy F."/>
            <person name="Fuh T."/>
            <person name="Niatou-Singa F.S."/>
            <person name="Gouil Q."/>
            <person name="Baker L."/>
            <person name="Ritchie M.E."/>
            <person name="Jex A.R."/>
            <person name="Gazzola D."/>
            <person name="Li H."/>
            <person name="Toshio Fujiwara R."/>
            <person name="Zhan B."/>
            <person name="Aroian R.V."/>
            <person name="Pafco B."/>
            <person name="Schwarz E.M."/>
        </authorList>
    </citation>
    <scope>NUCLEOTIDE SEQUENCE [LARGE SCALE GENOMIC DNA]</scope>
    <source>
        <strain evidence="1 2">Aroian</strain>
        <tissue evidence="1">Whole animal</tissue>
    </source>
</reference>
<sequence>MRTRRNKTLLTDAQPVIPHNVDLHQPNSTAPELGQLSPTDRRGFVNVESGMQTEENFDADTAQLVEQLVSAAISKATITLEKELEIEGVRLQAAKDQQIQQELLMSRLLAMQTCNEVLIKSIAHLNDQRKIPPNMKSVGSDTRSLVQVKNTDLMKTDALIKRGQMEMAKGAFKTQLEVLEKVHPEQYEKYKKLKVEDLAADAVMQQAEMAKLQPKTGKYRPFRIFCTKTSHREIRNPLIDMLNENGIPISSSLKGLEQAIKTQKEMETQDPSEQIAKAILEKFQQQILPGLVANMIAGRNPFKIPQPMRGPQPEPAEIRRMALQSADQSVPYNYEMLSRAALQGSGYAGNVARGFVEEDGERGLVNRLHSSPRLRSLLENPEIASALSYRRMRDEPLHGRPLGDENDIEDTRKKIKLDTKSALVLGLHETFEEQDKDDEEREMNEIRRSPFSLSPEFVNSLSGNPELKNALKEIKYRVNDVEKYLEPKPLMRNPKPQPGYFIPRKLPTRPRKMLPLIVGVDPEEENNAEIRRMAIGNPDGFIQKKSRVLTNLQNNPNIAPLFMDGNLEGILSGREILTPEQKGKRPAKQIKAYPRLFGSKTYNPLDAKVSQIIEERPIPPLVWVPKGRHTRLRWVGATEKEIPGIGGRFILPSLDPTVPAVNTAYSTQGRARDEWDTIFKIPNAWNAGDDVGFSVKSKSQRFVGGNGGFDMPAAHLRK</sequence>
<gene>
    <name evidence="1" type="primary">Necator_chrI.g2708</name>
    <name evidence="1" type="ORF">RB195_006580</name>
</gene>
<proteinExistence type="predicted"/>
<organism evidence="1 2">
    <name type="scientific">Necator americanus</name>
    <name type="common">Human hookworm</name>
    <dbReference type="NCBI Taxonomy" id="51031"/>
    <lineage>
        <taxon>Eukaryota</taxon>
        <taxon>Metazoa</taxon>
        <taxon>Ecdysozoa</taxon>
        <taxon>Nematoda</taxon>
        <taxon>Chromadorea</taxon>
        <taxon>Rhabditida</taxon>
        <taxon>Rhabditina</taxon>
        <taxon>Rhabditomorpha</taxon>
        <taxon>Strongyloidea</taxon>
        <taxon>Ancylostomatidae</taxon>
        <taxon>Bunostominae</taxon>
        <taxon>Necator</taxon>
    </lineage>
</organism>
<name>A0ABR1BTB2_NECAM</name>
<dbReference type="EMBL" id="JAVFWL010000001">
    <property type="protein sequence ID" value="KAK6729622.1"/>
    <property type="molecule type" value="Genomic_DNA"/>
</dbReference>
<accession>A0ABR1BTB2</accession>
<evidence type="ECO:0000313" key="2">
    <source>
        <dbReference type="Proteomes" id="UP001303046"/>
    </source>
</evidence>
<evidence type="ECO:0000313" key="1">
    <source>
        <dbReference type="EMBL" id="KAK6729622.1"/>
    </source>
</evidence>
<dbReference type="Proteomes" id="UP001303046">
    <property type="component" value="Unassembled WGS sequence"/>
</dbReference>
<comment type="caution">
    <text evidence="1">The sequence shown here is derived from an EMBL/GenBank/DDBJ whole genome shotgun (WGS) entry which is preliminary data.</text>
</comment>